<dbReference type="NCBIfam" id="TIGR01378">
    <property type="entry name" value="thi_PPkinase"/>
    <property type="match status" value="1"/>
</dbReference>
<dbReference type="Pfam" id="PF04263">
    <property type="entry name" value="TPK_catalytic"/>
    <property type="match status" value="1"/>
</dbReference>
<evidence type="ECO:0000256" key="2">
    <source>
        <dbReference type="ARBA" id="ARBA00022741"/>
    </source>
</evidence>
<dbReference type="Gene3D" id="3.40.50.10240">
    <property type="entry name" value="Thiamin pyrophosphokinase, catalytic domain"/>
    <property type="match status" value="1"/>
</dbReference>
<keyword evidence="4" id="KW-0067">ATP-binding</keyword>
<reference evidence="8" key="2">
    <citation type="submission" date="2012-11" db="EMBL/GenBank/DDBJ databases">
        <authorList>
            <person name="Kuo A."/>
            <person name="Curtis B.A."/>
            <person name="Tanifuji G."/>
            <person name="Burki F."/>
            <person name="Gruber A."/>
            <person name="Irimia M."/>
            <person name="Maruyama S."/>
            <person name="Arias M.C."/>
            <person name="Ball S.G."/>
            <person name="Gile G.H."/>
            <person name="Hirakawa Y."/>
            <person name="Hopkins J.F."/>
            <person name="Rensing S.A."/>
            <person name="Schmutz J."/>
            <person name="Symeonidi A."/>
            <person name="Elias M."/>
            <person name="Eveleigh R.J."/>
            <person name="Herman E.K."/>
            <person name="Klute M.J."/>
            <person name="Nakayama T."/>
            <person name="Obornik M."/>
            <person name="Reyes-Prieto A."/>
            <person name="Armbrust E.V."/>
            <person name="Aves S.J."/>
            <person name="Beiko R.G."/>
            <person name="Coutinho P."/>
            <person name="Dacks J.B."/>
            <person name="Durnford D.G."/>
            <person name="Fast N.M."/>
            <person name="Green B.R."/>
            <person name="Grisdale C."/>
            <person name="Hempe F."/>
            <person name="Henrissat B."/>
            <person name="Hoppner M.P."/>
            <person name="Ishida K.-I."/>
            <person name="Kim E."/>
            <person name="Koreny L."/>
            <person name="Kroth P.G."/>
            <person name="Liu Y."/>
            <person name="Malik S.-B."/>
            <person name="Maier U.G."/>
            <person name="McRose D."/>
            <person name="Mock T."/>
            <person name="Neilson J.A."/>
            <person name="Onodera N.T."/>
            <person name="Poole A.M."/>
            <person name="Pritham E.J."/>
            <person name="Richards T.A."/>
            <person name="Rocap G."/>
            <person name="Roy S.W."/>
            <person name="Sarai C."/>
            <person name="Schaack S."/>
            <person name="Shirato S."/>
            <person name="Slamovits C.H."/>
            <person name="Spencer D.F."/>
            <person name="Suzuki S."/>
            <person name="Worden A.Z."/>
            <person name="Zauner S."/>
            <person name="Barry K."/>
            <person name="Bell C."/>
            <person name="Bharti A.K."/>
            <person name="Crow J.A."/>
            <person name="Grimwood J."/>
            <person name="Kramer R."/>
            <person name="Lindquist E."/>
            <person name="Lucas S."/>
            <person name="Salamov A."/>
            <person name="McFadden G.I."/>
            <person name="Lane C.E."/>
            <person name="Keeling P.J."/>
            <person name="Gray M.W."/>
            <person name="Grigoriev I.V."/>
            <person name="Archibald J.M."/>
        </authorList>
    </citation>
    <scope>NUCLEOTIDE SEQUENCE</scope>
    <source>
        <strain evidence="8">CCMP2712</strain>
    </source>
</reference>
<reference evidence="6 8" key="1">
    <citation type="journal article" date="2012" name="Nature">
        <title>Algal genomes reveal evolutionary mosaicism and the fate of nucleomorphs.</title>
        <authorList>
            <consortium name="DOE Joint Genome Institute"/>
            <person name="Curtis B.A."/>
            <person name="Tanifuji G."/>
            <person name="Burki F."/>
            <person name="Gruber A."/>
            <person name="Irimia M."/>
            <person name="Maruyama S."/>
            <person name="Arias M.C."/>
            <person name="Ball S.G."/>
            <person name="Gile G.H."/>
            <person name="Hirakawa Y."/>
            <person name="Hopkins J.F."/>
            <person name="Kuo A."/>
            <person name="Rensing S.A."/>
            <person name="Schmutz J."/>
            <person name="Symeonidi A."/>
            <person name="Elias M."/>
            <person name="Eveleigh R.J."/>
            <person name="Herman E.K."/>
            <person name="Klute M.J."/>
            <person name="Nakayama T."/>
            <person name="Obornik M."/>
            <person name="Reyes-Prieto A."/>
            <person name="Armbrust E.V."/>
            <person name="Aves S.J."/>
            <person name="Beiko R.G."/>
            <person name="Coutinho P."/>
            <person name="Dacks J.B."/>
            <person name="Durnford D.G."/>
            <person name="Fast N.M."/>
            <person name="Green B.R."/>
            <person name="Grisdale C.J."/>
            <person name="Hempel F."/>
            <person name="Henrissat B."/>
            <person name="Hoppner M.P."/>
            <person name="Ishida K."/>
            <person name="Kim E."/>
            <person name="Koreny L."/>
            <person name="Kroth P.G."/>
            <person name="Liu Y."/>
            <person name="Malik S.B."/>
            <person name="Maier U.G."/>
            <person name="McRose D."/>
            <person name="Mock T."/>
            <person name="Neilson J.A."/>
            <person name="Onodera N.T."/>
            <person name="Poole A.M."/>
            <person name="Pritham E.J."/>
            <person name="Richards T.A."/>
            <person name="Rocap G."/>
            <person name="Roy S.W."/>
            <person name="Sarai C."/>
            <person name="Schaack S."/>
            <person name="Shirato S."/>
            <person name="Slamovits C.H."/>
            <person name="Spencer D.F."/>
            <person name="Suzuki S."/>
            <person name="Worden A.Z."/>
            <person name="Zauner S."/>
            <person name="Barry K."/>
            <person name="Bell C."/>
            <person name="Bharti A.K."/>
            <person name="Crow J.A."/>
            <person name="Grimwood J."/>
            <person name="Kramer R."/>
            <person name="Lindquist E."/>
            <person name="Lucas S."/>
            <person name="Salamov A."/>
            <person name="McFadden G.I."/>
            <person name="Lane C.E."/>
            <person name="Keeling P.J."/>
            <person name="Gray M.W."/>
            <person name="Grigoriev I.V."/>
            <person name="Archibald J.M."/>
        </authorList>
    </citation>
    <scope>NUCLEOTIDE SEQUENCE</scope>
    <source>
        <strain evidence="6 8">CCMP2712</strain>
    </source>
</reference>
<dbReference type="PaxDb" id="55529-EKX44812"/>
<organism evidence="6">
    <name type="scientific">Guillardia theta (strain CCMP2712)</name>
    <name type="common">Cryptophyte</name>
    <dbReference type="NCBI Taxonomy" id="905079"/>
    <lineage>
        <taxon>Eukaryota</taxon>
        <taxon>Cryptophyceae</taxon>
        <taxon>Pyrenomonadales</taxon>
        <taxon>Geminigeraceae</taxon>
        <taxon>Guillardia</taxon>
    </lineage>
</organism>
<name>L1J938_GUITC</name>
<protein>
    <submittedName>
        <fullName evidence="6">Putative TPK1/TPK2 thiamine Pyrophosphokinase</fullName>
    </submittedName>
</protein>
<dbReference type="Pfam" id="PF04265">
    <property type="entry name" value="TPK_B1_binding"/>
    <property type="match status" value="1"/>
</dbReference>
<reference evidence="7" key="3">
    <citation type="submission" date="2016-03" db="UniProtKB">
        <authorList>
            <consortium name="EnsemblProtists"/>
        </authorList>
    </citation>
    <scope>IDENTIFICATION</scope>
</reference>
<dbReference type="OrthoDB" id="25149at2759"/>
<dbReference type="Proteomes" id="UP000011087">
    <property type="component" value="Unassembled WGS sequence"/>
</dbReference>
<gene>
    <name evidence="6" type="primary">TPK1</name>
    <name evidence="6" type="synonym">TPK2</name>
    <name evidence="6" type="ORF">GUITHDRAFT_109238</name>
</gene>
<evidence type="ECO:0000259" key="5">
    <source>
        <dbReference type="SMART" id="SM00983"/>
    </source>
</evidence>
<keyword evidence="8" id="KW-1185">Reference proteome</keyword>
<dbReference type="HOGENOM" id="CLU_044237_0_0_1"/>
<dbReference type="PANTHER" id="PTHR13622">
    <property type="entry name" value="THIAMIN PYROPHOSPHOKINASE"/>
    <property type="match status" value="1"/>
</dbReference>
<dbReference type="InterPro" id="IPR006282">
    <property type="entry name" value="Thi_PPkinase"/>
</dbReference>
<dbReference type="InterPro" id="IPR036759">
    <property type="entry name" value="TPK_catalytic_sf"/>
</dbReference>
<dbReference type="InterPro" id="IPR007371">
    <property type="entry name" value="TPK_catalytic"/>
</dbReference>
<proteinExistence type="predicted"/>
<dbReference type="OMA" id="TDMCKAL"/>
<evidence type="ECO:0000313" key="6">
    <source>
        <dbReference type="EMBL" id="EKX44812.1"/>
    </source>
</evidence>
<dbReference type="eggNOG" id="KOG3153">
    <property type="taxonomic scope" value="Eukaryota"/>
</dbReference>
<dbReference type="GO" id="GO:0030975">
    <property type="term" value="F:thiamine binding"/>
    <property type="evidence" value="ECO:0007669"/>
    <property type="project" value="InterPro"/>
</dbReference>
<dbReference type="GO" id="GO:0004788">
    <property type="term" value="F:thiamine diphosphokinase activity"/>
    <property type="evidence" value="ECO:0007669"/>
    <property type="project" value="InterPro"/>
</dbReference>
<evidence type="ECO:0000313" key="7">
    <source>
        <dbReference type="EnsemblProtists" id="EKX44812"/>
    </source>
</evidence>
<dbReference type="GO" id="GO:0005524">
    <property type="term" value="F:ATP binding"/>
    <property type="evidence" value="ECO:0007669"/>
    <property type="project" value="UniProtKB-KW"/>
</dbReference>
<dbReference type="InterPro" id="IPR007373">
    <property type="entry name" value="Thiamin_PyroPKinase_B1-bd"/>
</dbReference>
<dbReference type="EnsemblProtists" id="EKX44812">
    <property type="protein sequence ID" value="EKX44812"/>
    <property type="gene ID" value="GUITHDRAFT_109238"/>
</dbReference>
<evidence type="ECO:0000256" key="3">
    <source>
        <dbReference type="ARBA" id="ARBA00022777"/>
    </source>
</evidence>
<dbReference type="PANTHER" id="PTHR13622:SF8">
    <property type="entry name" value="THIAMIN PYROPHOSPHOKINASE 1"/>
    <property type="match status" value="1"/>
</dbReference>
<dbReference type="SUPFAM" id="SSF63862">
    <property type="entry name" value="Thiamin pyrophosphokinase, substrate-binding domain"/>
    <property type="match status" value="1"/>
</dbReference>
<sequence>MSGAPSHASSSSSAPALGQLQEGVRHMRGGHGESLLHDFLPLVKPADQPTSDPNGPALILVNYKLPREILERLWSNASVRVCADGAINRLYSSFDLEEDRSKYIPEYIRGDLDSVDDKVKDYYVEKGTKIVHDTDQDTTDLEKCMDLVNSLGYPMLQVIVLGAFGGRLDHEFSHYHVLYNRSAFLLRSGSHKIRTECLGPTCGLIPLGAPCRKIETTGLKWDIHGESQLQIGSFVSTSNRIVEEEVEVTVSDPILWVSEFRVPESK</sequence>
<dbReference type="KEGG" id="gtt:GUITHDRAFT_109238"/>
<dbReference type="GO" id="GO:0016301">
    <property type="term" value="F:kinase activity"/>
    <property type="evidence" value="ECO:0007669"/>
    <property type="project" value="UniProtKB-KW"/>
</dbReference>
<dbReference type="AlphaFoldDB" id="L1J938"/>
<dbReference type="InterPro" id="IPR036371">
    <property type="entry name" value="TPK_B1-bd_sf"/>
</dbReference>
<keyword evidence="1" id="KW-0808">Transferase</keyword>
<evidence type="ECO:0000256" key="4">
    <source>
        <dbReference type="ARBA" id="ARBA00022840"/>
    </source>
</evidence>
<dbReference type="EMBL" id="JH993002">
    <property type="protein sequence ID" value="EKX44812.1"/>
    <property type="molecule type" value="Genomic_DNA"/>
</dbReference>
<keyword evidence="2" id="KW-0547">Nucleotide-binding</keyword>
<dbReference type="CDD" id="cd07995">
    <property type="entry name" value="TPK"/>
    <property type="match status" value="1"/>
</dbReference>
<evidence type="ECO:0000256" key="1">
    <source>
        <dbReference type="ARBA" id="ARBA00022679"/>
    </source>
</evidence>
<feature type="domain" description="Thiamin pyrophosphokinase thiamin-binding" evidence="5">
    <location>
        <begin position="189"/>
        <end position="254"/>
    </location>
</feature>
<dbReference type="GO" id="GO:0006772">
    <property type="term" value="P:thiamine metabolic process"/>
    <property type="evidence" value="ECO:0007669"/>
    <property type="project" value="InterPro"/>
</dbReference>
<evidence type="ECO:0000313" key="8">
    <source>
        <dbReference type="Proteomes" id="UP000011087"/>
    </source>
</evidence>
<dbReference type="STRING" id="905079.L1J938"/>
<dbReference type="SUPFAM" id="SSF63999">
    <property type="entry name" value="Thiamin pyrophosphokinase, catalytic domain"/>
    <property type="match status" value="1"/>
</dbReference>
<dbReference type="GO" id="GO:0009229">
    <property type="term" value="P:thiamine diphosphate biosynthetic process"/>
    <property type="evidence" value="ECO:0007669"/>
    <property type="project" value="InterPro"/>
</dbReference>
<keyword evidence="3 6" id="KW-0418">Kinase</keyword>
<dbReference type="SMART" id="SM00983">
    <property type="entry name" value="TPK_B1_binding"/>
    <property type="match status" value="1"/>
</dbReference>
<accession>L1J938</accession>